<dbReference type="AlphaFoldDB" id="A0A5C3KXJ7"/>
<dbReference type="InterPro" id="IPR002401">
    <property type="entry name" value="Cyt_P450_E_grp-I"/>
</dbReference>
<dbReference type="CDD" id="cd11061">
    <property type="entry name" value="CYP67-like"/>
    <property type="match status" value="1"/>
</dbReference>
<comment type="similarity">
    <text evidence="3">Belongs to the cytochrome P450 family.</text>
</comment>
<dbReference type="GO" id="GO:0004497">
    <property type="term" value="F:monooxygenase activity"/>
    <property type="evidence" value="ECO:0007669"/>
    <property type="project" value="UniProtKB-KW"/>
</dbReference>
<dbReference type="PRINTS" id="PR00385">
    <property type="entry name" value="P450"/>
</dbReference>
<keyword evidence="6 8" id="KW-0408">Iron</keyword>
<dbReference type="PANTHER" id="PTHR24305:SF187">
    <property type="entry name" value="P450, PUTATIVE (EUROFUNG)-RELATED"/>
    <property type="match status" value="1"/>
</dbReference>
<evidence type="ECO:0000256" key="2">
    <source>
        <dbReference type="ARBA" id="ARBA00005179"/>
    </source>
</evidence>
<keyword evidence="4 8" id="KW-0479">Metal-binding</keyword>
<comment type="pathway">
    <text evidence="2">Secondary metabolite biosynthesis.</text>
</comment>
<dbReference type="PANTHER" id="PTHR24305">
    <property type="entry name" value="CYTOCHROME P450"/>
    <property type="match status" value="1"/>
</dbReference>
<reference evidence="9 10" key="1">
    <citation type="journal article" date="2019" name="Nat. Ecol. Evol.">
        <title>Megaphylogeny resolves global patterns of mushroom evolution.</title>
        <authorList>
            <person name="Varga T."/>
            <person name="Krizsan K."/>
            <person name="Foldi C."/>
            <person name="Dima B."/>
            <person name="Sanchez-Garcia M."/>
            <person name="Sanchez-Ramirez S."/>
            <person name="Szollosi G.J."/>
            <person name="Szarkandi J.G."/>
            <person name="Papp V."/>
            <person name="Albert L."/>
            <person name="Andreopoulos W."/>
            <person name="Angelini C."/>
            <person name="Antonin V."/>
            <person name="Barry K.W."/>
            <person name="Bougher N.L."/>
            <person name="Buchanan P."/>
            <person name="Buyck B."/>
            <person name="Bense V."/>
            <person name="Catcheside P."/>
            <person name="Chovatia M."/>
            <person name="Cooper J."/>
            <person name="Damon W."/>
            <person name="Desjardin D."/>
            <person name="Finy P."/>
            <person name="Geml J."/>
            <person name="Haridas S."/>
            <person name="Hughes K."/>
            <person name="Justo A."/>
            <person name="Karasinski D."/>
            <person name="Kautmanova I."/>
            <person name="Kiss B."/>
            <person name="Kocsube S."/>
            <person name="Kotiranta H."/>
            <person name="LaButti K.M."/>
            <person name="Lechner B.E."/>
            <person name="Liimatainen K."/>
            <person name="Lipzen A."/>
            <person name="Lukacs Z."/>
            <person name="Mihaltcheva S."/>
            <person name="Morgado L.N."/>
            <person name="Niskanen T."/>
            <person name="Noordeloos M.E."/>
            <person name="Ohm R.A."/>
            <person name="Ortiz-Santana B."/>
            <person name="Ovrebo C."/>
            <person name="Racz N."/>
            <person name="Riley R."/>
            <person name="Savchenko A."/>
            <person name="Shiryaev A."/>
            <person name="Soop K."/>
            <person name="Spirin V."/>
            <person name="Szebenyi C."/>
            <person name="Tomsovsky M."/>
            <person name="Tulloss R.E."/>
            <person name="Uehling J."/>
            <person name="Grigoriev I.V."/>
            <person name="Vagvolgyi C."/>
            <person name="Papp T."/>
            <person name="Martin F.M."/>
            <person name="Miettinen O."/>
            <person name="Hibbett D.S."/>
            <person name="Nagy L.G."/>
        </authorList>
    </citation>
    <scope>NUCLEOTIDE SEQUENCE [LARGE SCALE GENOMIC DNA]</scope>
    <source>
        <strain evidence="9 10">CBS 121175</strain>
    </source>
</reference>
<keyword evidence="7 9" id="KW-0503">Monooxygenase</keyword>
<evidence type="ECO:0000313" key="10">
    <source>
        <dbReference type="Proteomes" id="UP000307440"/>
    </source>
</evidence>
<evidence type="ECO:0000256" key="4">
    <source>
        <dbReference type="ARBA" id="ARBA00022723"/>
    </source>
</evidence>
<dbReference type="InterPro" id="IPR001128">
    <property type="entry name" value="Cyt_P450"/>
</dbReference>
<dbReference type="Gene3D" id="1.10.630.10">
    <property type="entry name" value="Cytochrome P450"/>
    <property type="match status" value="1"/>
</dbReference>
<comment type="cofactor">
    <cofactor evidence="1 8">
        <name>heme</name>
        <dbReference type="ChEBI" id="CHEBI:30413"/>
    </cofactor>
</comment>
<name>A0A5C3KXJ7_COPMA</name>
<dbReference type="Pfam" id="PF00067">
    <property type="entry name" value="p450"/>
    <property type="match status" value="1"/>
</dbReference>
<dbReference type="GO" id="GO:0016705">
    <property type="term" value="F:oxidoreductase activity, acting on paired donors, with incorporation or reduction of molecular oxygen"/>
    <property type="evidence" value="ECO:0007669"/>
    <property type="project" value="InterPro"/>
</dbReference>
<dbReference type="PRINTS" id="PR00463">
    <property type="entry name" value="EP450I"/>
</dbReference>
<dbReference type="InterPro" id="IPR050121">
    <property type="entry name" value="Cytochrome_P450_monoxygenase"/>
</dbReference>
<evidence type="ECO:0000256" key="7">
    <source>
        <dbReference type="ARBA" id="ARBA00023033"/>
    </source>
</evidence>
<proteinExistence type="inferred from homology"/>
<keyword evidence="10" id="KW-1185">Reference proteome</keyword>
<dbReference type="OrthoDB" id="6692864at2759"/>
<organism evidence="9 10">
    <name type="scientific">Coprinopsis marcescibilis</name>
    <name type="common">Agaric fungus</name>
    <name type="synonym">Psathyrella marcescibilis</name>
    <dbReference type="NCBI Taxonomy" id="230819"/>
    <lineage>
        <taxon>Eukaryota</taxon>
        <taxon>Fungi</taxon>
        <taxon>Dikarya</taxon>
        <taxon>Basidiomycota</taxon>
        <taxon>Agaricomycotina</taxon>
        <taxon>Agaricomycetes</taxon>
        <taxon>Agaricomycetidae</taxon>
        <taxon>Agaricales</taxon>
        <taxon>Agaricineae</taxon>
        <taxon>Psathyrellaceae</taxon>
        <taxon>Coprinopsis</taxon>
    </lineage>
</organism>
<dbReference type="SUPFAM" id="SSF48264">
    <property type="entry name" value="Cytochrome P450"/>
    <property type="match status" value="1"/>
</dbReference>
<gene>
    <name evidence="9" type="ORF">FA15DRAFT_387521</name>
</gene>
<keyword evidence="8" id="KW-0349">Heme</keyword>
<evidence type="ECO:0000256" key="8">
    <source>
        <dbReference type="PIRSR" id="PIRSR602401-1"/>
    </source>
</evidence>
<sequence length="485" mass="54685">MILYRISPLHPLAGYPGPLLWRITKFAPAWYGAKGKHHLQLKKLHERYGPIVRIGPNELSIVDKDMIPFILGNQGMPKGTLWEGRRILRSKNYNVNNSMVAVRDLDRHAQLRKPWNKAFGTGPLKDYEEMLTLRAGLLVDRLESHCKTDRDPFGRVDLAKWFSFFSFDFMGDIAFASDFSHLQDGDVHGFIKNMEDAHFLPTIVQHIPWAAKVTRATPFIGSKLQKFGGFALQQAKKRAEKKMLHKDLFYHLIQATDPDLAANPLPLIMANTILTIIAGSDTTASGLTSLFFFLLRNPECHKRLQHEIDEVARLDPSLSPDKLAQVPYLNAVVNETLRLHPPVASSVQRAPKIGSGGKMLGSMFLPEGTCVTLPPYVYHRDPRYFSPNPDTFWPERWLKNADESDEESVLERAAFIPFAAGPANCAGKPLAMMELRYVTALLLRNLDIAFDDGFDASSWEDTLTDRLVLCKGPLGVKFTKRALKL</sequence>
<evidence type="ECO:0000313" key="9">
    <source>
        <dbReference type="EMBL" id="TFK24880.1"/>
    </source>
</evidence>
<dbReference type="STRING" id="230819.A0A5C3KXJ7"/>
<evidence type="ECO:0000256" key="5">
    <source>
        <dbReference type="ARBA" id="ARBA00023002"/>
    </source>
</evidence>
<dbReference type="InterPro" id="IPR036396">
    <property type="entry name" value="Cyt_P450_sf"/>
</dbReference>
<evidence type="ECO:0000256" key="6">
    <source>
        <dbReference type="ARBA" id="ARBA00023004"/>
    </source>
</evidence>
<dbReference type="GO" id="GO:0020037">
    <property type="term" value="F:heme binding"/>
    <property type="evidence" value="ECO:0007669"/>
    <property type="project" value="InterPro"/>
</dbReference>
<evidence type="ECO:0000256" key="1">
    <source>
        <dbReference type="ARBA" id="ARBA00001971"/>
    </source>
</evidence>
<dbReference type="EMBL" id="ML210193">
    <property type="protein sequence ID" value="TFK24880.1"/>
    <property type="molecule type" value="Genomic_DNA"/>
</dbReference>
<dbReference type="Proteomes" id="UP000307440">
    <property type="component" value="Unassembled WGS sequence"/>
</dbReference>
<protein>
    <submittedName>
        <fullName evidence="9">High nitrogen upregulated cytochrome P450 monooxygenase 2</fullName>
    </submittedName>
</protein>
<keyword evidence="5" id="KW-0560">Oxidoreductase</keyword>
<accession>A0A5C3KXJ7</accession>
<dbReference type="GO" id="GO:0005506">
    <property type="term" value="F:iron ion binding"/>
    <property type="evidence" value="ECO:0007669"/>
    <property type="project" value="InterPro"/>
</dbReference>
<evidence type="ECO:0000256" key="3">
    <source>
        <dbReference type="ARBA" id="ARBA00010617"/>
    </source>
</evidence>
<feature type="binding site" description="axial binding residue" evidence="8">
    <location>
        <position position="425"/>
    </location>
    <ligand>
        <name>heme</name>
        <dbReference type="ChEBI" id="CHEBI:30413"/>
    </ligand>
    <ligandPart>
        <name>Fe</name>
        <dbReference type="ChEBI" id="CHEBI:18248"/>
    </ligandPart>
</feature>